<dbReference type="GO" id="GO:0009055">
    <property type="term" value="F:electron transfer activity"/>
    <property type="evidence" value="ECO:0007669"/>
    <property type="project" value="UniProtKB-UniRule"/>
</dbReference>
<dbReference type="SUPFAM" id="SSF49441">
    <property type="entry name" value="Cytochrome f, large domain"/>
    <property type="match status" value="1"/>
</dbReference>
<evidence type="ECO:0000256" key="2">
    <source>
        <dbReference type="ARBA" id="ARBA00008923"/>
    </source>
</evidence>
<dbReference type="Gene3D" id="2.60.40.830">
    <property type="entry name" value="Cytochrome f large domain"/>
    <property type="match status" value="1"/>
</dbReference>
<keyword evidence="20" id="KW-0934">Plastid</keyword>
<dbReference type="RefSeq" id="YP_003002270.1">
    <property type="nucleotide sequence ID" value="NC_012903.1"/>
</dbReference>
<keyword evidence="6 17" id="KW-0349">Heme</keyword>
<evidence type="ECO:0000256" key="16">
    <source>
        <dbReference type="ARBA" id="ARBA00046266"/>
    </source>
</evidence>
<organism evidence="20">
    <name type="scientific">Aureoumbra lagunensis</name>
    <dbReference type="NCBI Taxonomy" id="44058"/>
    <lineage>
        <taxon>Eukaryota</taxon>
        <taxon>Sar</taxon>
        <taxon>Stramenopiles</taxon>
        <taxon>Ochrophyta</taxon>
        <taxon>Pelagophyceae</taxon>
        <taxon>Pelagomonadales</taxon>
        <taxon>Aureoumbra</taxon>
    </lineage>
</organism>
<dbReference type="GO" id="GO:0005506">
    <property type="term" value="F:iron ion binding"/>
    <property type="evidence" value="ECO:0007669"/>
    <property type="project" value="InterPro"/>
</dbReference>
<keyword evidence="7 17" id="KW-0812">Transmembrane</keyword>
<feature type="binding site" description="axial binding residue" evidence="17 18">
    <location>
        <position position="30"/>
    </location>
    <ligand>
        <name>heme</name>
        <dbReference type="ChEBI" id="CHEBI:30413"/>
    </ligand>
    <ligandPart>
        <name>Fe</name>
        <dbReference type="ChEBI" id="CHEBI:18248"/>
    </ligandPart>
</feature>
<protein>
    <recommendedName>
        <fullName evidence="3 17">Cytochrome f</fullName>
    </recommendedName>
</protein>
<dbReference type="Pfam" id="PF01333">
    <property type="entry name" value="Apocytochr_F_C"/>
    <property type="match status" value="1"/>
</dbReference>
<keyword evidence="9 17" id="KW-0732">Signal</keyword>
<dbReference type="InterPro" id="IPR024058">
    <property type="entry name" value="Cyt-f_TM"/>
</dbReference>
<dbReference type="FunFam" id="2.60.40.830:FF:000001">
    <property type="entry name" value="Cytochrome f"/>
    <property type="match status" value="1"/>
</dbReference>
<comment type="subunit">
    <text evidence="15 17">The 4 large subunits of the cytochrome b6-f complex are cytochrome b6, subunit IV (17 kDa polypeptide, PetD), cytochrome f and the Rieske protein, while the 4 small subunits are PetG, PetL, PetM and PetN. The complex functions as a dimer.</text>
</comment>
<feature type="domain" description="Cytochrome f large" evidence="19">
    <location>
        <begin position="30"/>
        <end position="183"/>
    </location>
</feature>
<evidence type="ECO:0000256" key="3">
    <source>
        <dbReference type="ARBA" id="ARBA00013528"/>
    </source>
</evidence>
<accession>C6KJ26</accession>
<dbReference type="GeneID" id="8097483"/>
<evidence type="ECO:0000256" key="1">
    <source>
        <dbReference type="ARBA" id="ARBA00003068"/>
    </source>
</evidence>
<comment type="cofactor">
    <cofactor evidence="17 18">
        <name>heme</name>
        <dbReference type="ChEBI" id="CHEBI:30413"/>
    </cofactor>
    <text evidence="17 18">Binds 1 heme group covalently.</text>
</comment>
<comment type="function">
    <text evidence="1 17">Component of the cytochrome b6-f complex, which mediates electron transfer between photosystem II (PSII) and photosystem I (PSI), cyclic electron flow around PSI, and state transitions.</text>
</comment>
<dbReference type="Pfam" id="PF16639">
    <property type="entry name" value="Apocytochr_F_N"/>
    <property type="match status" value="1"/>
</dbReference>
<evidence type="ECO:0000256" key="4">
    <source>
        <dbReference type="ARBA" id="ARBA00022448"/>
    </source>
</evidence>
<dbReference type="AlphaFoldDB" id="C6KJ26"/>
<keyword evidence="11 17" id="KW-1133">Transmembrane helix</keyword>
<dbReference type="PROSITE" id="PS51257">
    <property type="entry name" value="PROKAR_LIPOPROTEIN"/>
    <property type="match status" value="1"/>
</dbReference>
<dbReference type="InterPro" id="IPR011054">
    <property type="entry name" value="Rudment_hybrid_motif"/>
</dbReference>
<dbReference type="PRINTS" id="PR00610">
    <property type="entry name" value="CYTOCHROMEF"/>
</dbReference>
<dbReference type="EMBL" id="GQ231542">
    <property type="protein sequence ID" value="ACS36982.1"/>
    <property type="molecule type" value="Genomic_DNA"/>
</dbReference>
<name>C6KJ26_9STRA</name>
<comment type="subcellular location">
    <subcellularLocation>
        <location evidence="16">Plastid thylakoid membrane</location>
        <topology evidence="16">Single-pass membrane protein</topology>
    </subcellularLocation>
    <subcellularLocation>
        <location evidence="17">Plastid</location>
        <location evidence="17">Chloroplast thylakoid membrane</location>
        <topology evidence="17">Single-pass membrane protein</topology>
    </subcellularLocation>
</comment>
<keyword evidence="5 17" id="KW-0602">Photosynthesis</keyword>
<feature type="binding site" description="axial binding residue" evidence="17 18">
    <location>
        <position position="54"/>
    </location>
    <ligand>
        <name>heme</name>
        <dbReference type="ChEBI" id="CHEBI:30413"/>
    </ligand>
    <ligandPart>
        <name>Fe</name>
        <dbReference type="ChEBI" id="CHEBI:18248"/>
    </ligandPart>
</feature>
<evidence type="ECO:0000256" key="11">
    <source>
        <dbReference type="ARBA" id="ARBA00022989"/>
    </source>
</evidence>
<dbReference type="InterPro" id="IPR002325">
    <property type="entry name" value="Cyt_f"/>
</dbReference>
<reference evidence="20" key="1">
    <citation type="journal article" date="2010" name="J. Phycol.">
        <title>Analyses of the complete chloroplast genome sequences of two members of the pelagophyceae: Aureococcus anophagefferens CCMP1984 and Aureoumbra lagunensis CCMP1507.</title>
        <authorList>
            <person name="Ong H.C."/>
            <person name="Wilhelm S.W."/>
            <person name="Gobler C.J."/>
            <person name="Bullerjahn G."/>
            <person name="Jacobs M.A."/>
            <person name="McKay J."/>
            <person name="Sims E.H."/>
            <person name="Gillett W.G."/>
            <person name="Zhou Y."/>
            <person name="Haugen E."/>
            <person name="Rocap G."/>
            <person name="Cattolico R.A."/>
        </authorList>
    </citation>
    <scope>NUCLEOTIDE SEQUENCE</scope>
    <source>
        <strain evidence="20">CCMP 1507</strain>
    </source>
</reference>
<dbReference type="Gene3D" id="1.20.5.700">
    <property type="entry name" value="Single helix bin"/>
    <property type="match status" value="1"/>
</dbReference>
<dbReference type="Gene3D" id="2.40.50.100">
    <property type="match status" value="1"/>
</dbReference>
<dbReference type="HAMAP" id="MF_00610">
    <property type="entry name" value="Cytb6_f_cytF"/>
    <property type="match status" value="1"/>
</dbReference>
<evidence type="ECO:0000256" key="8">
    <source>
        <dbReference type="ARBA" id="ARBA00022723"/>
    </source>
</evidence>
<feature type="transmembrane region" description="Helical" evidence="17">
    <location>
        <begin position="278"/>
        <end position="297"/>
    </location>
</feature>
<evidence type="ECO:0000256" key="17">
    <source>
        <dbReference type="HAMAP-Rule" id="MF_00610"/>
    </source>
</evidence>
<evidence type="ECO:0000256" key="7">
    <source>
        <dbReference type="ARBA" id="ARBA00022692"/>
    </source>
</evidence>
<keyword evidence="10 17" id="KW-0249">Electron transport</keyword>
<dbReference type="SUPFAM" id="SSF103431">
    <property type="entry name" value="Cytochrome f subunit of the cytochrome b6f complex, transmembrane anchor"/>
    <property type="match status" value="1"/>
</dbReference>
<evidence type="ECO:0000256" key="9">
    <source>
        <dbReference type="ARBA" id="ARBA00022729"/>
    </source>
</evidence>
<feature type="binding site" description="covalent" evidence="17 18">
    <location>
        <position position="53"/>
    </location>
    <ligand>
        <name>heme</name>
        <dbReference type="ChEBI" id="CHEBI:30413"/>
    </ligand>
</feature>
<keyword evidence="4 17" id="KW-0813">Transport</keyword>
<dbReference type="GO" id="GO:0009535">
    <property type="term" value="C:chloroplast thylakoid membrane"/>
    <property type="evidence" value="ECO:0007669"/>
    <property type="project" value="UniProtKB-SubCell"/>
</dbReference>
<comment type="similarity">
    <text evidence="2 17">Belongs to the cytochrome f family.</text>
</comment>
<dbReference type="PANTHER" id="PTHR33288:SF10">
    <property type="entry name" value="CYTOCHROME F"/>
    <property type="match status" value="1"/>
</dbReference>
<evidence type="ECO:0000256" key="12">
    <source>
        <dbReference type="ARBA" id="ARBA00023004"/>
    </source>
</evidence>
<geneLocation type="chloroplast" evidence="20"/>
<evidence type="ECO:0000256" key="13">
    <source>
        <dbReference type="ARBA" id="ARBA00023078"/>
    </source>
</evidence>
<evidence type="ECO:0000259" key="19">
    <source>
        <dbReference type="Pfam" id="PF16639"/>
    </source>
</evidence>
<dbReference type="InterPro" id="IPR024094">
    <property type="entry name" value="Cyt_f_lg_dom"/>
</dbReference>
<keyword evidence="8 17" id="KW-0479">Metal-binding</keyword>
<evidence type="ECO:0000256" key="5">
    <source>
        <dbReference type="ARBA" id="ARBA00022531"/>
    </source>
</evidence>
<keyword evidence="20" id="KW-0150">Chloroplast</keyword>
<keyword evidence="13 17" id="KW-0793">Thylakoid</keyword>
<dbReference type="InterPro" id="IPR036826">
    <property type="entry name" value="Cyt_f_lg_dom_sf"/>
</dbReference>
<keyword evidence="12 17" id="KW-0408">Iron</keyword>
<proteinExistence type="inferred from homology"/>
<dbReference type="PANTHER" id="PTHR33288">
    <property type="match status" value="1"/>
</dbReference>
<dbReference type="PROSITE" id="PS51010">
    <property type="entry name" value="CYTF"/>
    <property type="match status" value="1"/>
</dbReference>
<dbReference type="SUPFAM" id="SSF51246">
    <property type="entry name" value="Rudiment single hybrid motif"/>
    <property type="match status" value="1"/>
</dbReference>
<dbReference type="GO" id="GO:0015979">
    <property type="term" value="P:photosynthesis"/>
    <property type="evidence" value="ECO:0007669"/>
    <property type="project" value="UniProtKB-UniRule"/>
</dbReference>
<dbReference type="GO" id="GO:0020037">
    <property type="term" value="F:heme binding"/>
    <property type="evidence" value="ECO:0007669"/>
    <property type="project" value="InterPro"/>
</dbReference>
<dbReference type="FunFam" id="1.20.5.700:FF:000001">
    <property type="entry name" value="Cytochrome f"/>
    <property type="match status" value="1"/>
</dbReference>
<evidence type="ECO:0000256" key="18">
    <source>
        <dbReference type="PIRSR" id="PIRSR602325-50"/>
    </source>
</evidence>
<evidence type="ECO:0000256" key="15">
    <source>
        <dbReference type="ARBA" id="ARBA00025834"/>
    </source>
</evidence>
<evidence type="ECO:0000256" key="14">
    <source>
        <dbReference type="ARBA" id="ARBA00023136"/>
    </source>
</evidence>
<sequence length="312" mass="33991">MNKILKQFIYLCSTGFIFSACSFNGLVNAYPIYAQQAYSNPREANGRIACANCHLAQKPVSIESPSAVLPDTVFEAVVKIPYDVSKKQLLANGDRGPLNVGAVVILPEGFKLAPPSRISSEIKAKNKGIYISPYSSKAENILVVGPILGDKNREITFPVLAPDPEKSDAKYLKYPIYVGANRGRGQINPNGEKSNNNPILSSVVGQVTEIRTNENGTSDISIKTNDGSIIDEKIYKGLTVSVKPGQKVTKDTPLTFDPNVGGFGQTETEIVLQNSNRIIGYLVFCLAVVLCQIFLVIKKKQFEKVQAAEMNF</sequence>
<feature type="binding site" description="covalent" evidence="17 18">
    <location>
        <position position="50"/>
    </location>
    <ligand>
        <name>heme</name>
        <dbReference type="ChEBI" id="CHEBI:30413"/>
    </ligand>
</feature>
<evidence type="ECO:0000256" key="6">
    <source>
        <dbReference type="ARBA" id="ARBA00022617"/>
    </source>
</evidence>
<keyword evidence="14 17" id="KW-0472">Membrane</keyword>
<evidence type="ECO:0000256" key="10">
    <source>
        <dbReference type="ARBA" id="ARBA00022982"/>
    </source>
</evidence>
<evidence type="ECO:0000313" key="20">
    <source>
        <dbReference type="EMBL" id="ACS36982.1"/>
    </source>
</evidence>
<gene>
    <name evidence="17 20" type="primary">petA</name>
    <name evidence="20" type="ORF">AulaCp094</name>
</gene>